<keyword evidence="2 4" id="KW-0472">Membrane</keyword>
<dbReference type="OrthoDB" id="4774723at2"/>
<evidence type="ECO:0000256" key="2">
    <source>
        <dbReference type="ARBA" id="ARBA00023136"/>
    </source>
</evidence>
<evidence type="ECO:0000256" key="3">
    <source>
        <dbReference type="SAM" id="MobiDB-lite"/>
    </source>
</evidence>
<evidence type="ECO:0000313" key="6">
    <source>
        <dbReference type="Proteomes" id="UP000093902"/>
    </source>
</evidence>
<comment type="subcellular location">
    <subcellularLocation>
        <location evidence="1">Membrane</location>
    </subcellularLocation>
</comment>
<evidence type="ECO:0000256" key="1">
    <source>
        <dbReference type="ARBA" id="ARBA00004370"/>
    </source>
</evidence>
<keyword evidence="4" id="KW-0812">Transmembrane</keyword>
<dbReference type="RefSeq" id="WP_064935121.1">
    <property type="nucleotide sequence ID" value="NZ_LZSO01000035.1"/>
</dbReference>
<protein>
    <recommendedName>
        <fullName evidence="7">Mammalian cell entry protein</fullName>
    </recommendedName>
</protein>
<dbReference type="EMBL" id="LZSO01000035">
    <property type="protein sequence ID" value="OBB26108.1"/>
    <property type="molecule type" value="Genomic_DNA"/>
</dbReference>
<evidence type="ECO:0000313" key="5">
    <source>
        <dbReference type="EMBL" id="OBB26108.1"/>
    </source>
</evidence>
<gene>
    <name evidence="5" type="ORF">A5792_27510</name>
</gene>
<feature type="transmembrane region" description="Helical" evidence="4">
    <location>
        <begin position="38"/>
        <end position="61"/>
    </location>
</feature>
<dbReference type="AlphaFoldDB" id="A0A1A0QW12"/>
<dbReference type="GO" id="GO:0016020">
    <property type="term" value="C:membrane"/>
    <property type="evidence" value="ECO:0007669"/>
    <property type="project" value="UniProtKB-SubCell"/>
</dbReference>
<dbReference type="Proteomes" id="UP000093902">
    <property type="component" value="Unassembled WGS sequence"/>
</dbReference>
<dbReference type="PANTHER" id="PTHR37042:SF4">
    <property type="entry name" value="OUTER MEMBRANE PROTEIN RV1973"/>
    <property type="match status" value="1"/>
</dbReference>
<feature type="region of interest" description="Disordered" evidence="3">
    <location>
        <begin position="1"/>
        <end position="28"/>
    </location>
</feature>
<evidence type="ECO:0008006" key="7">
    <source>
        <dbReference type="Google" id="ProtNLM"/>
    </source>
</evidence>
<feature type="compositionally biased region" description="Basic and acidic residues" evidence="3">
    <location>
        <begin position="1"/>
        <end position="13"/>
    </location>
</feature>
<sequence>MAEHADTAEDRLNDPPVAPADPTHPSAEGLWRQRISPLLAAVMFGVVAFVALGAVGGWLGYRVIDDHRERAQQSEFVEAARQGAINLTTIDFNTVDADIARILDSSTGGFRDDFEKRSKPFAEVVKQAQSKSEGTVSSAALESRDGDKAQVLVVMSVTMSNAGSAEQDPRVWRMRIGVQESGEGAKVNDVQFVP</sequence>
<proteinExistence type="predicted"/>
<keyword evidence="4" id="KW-1133">Transmembrane helix</keyword>
<accession>A0A1A0QW12</accession>
<evidence type="ECO:0000256" key="4">
    <source>
        <dbReference type="SAM" id="Phobius"/>
    </source>
</evidence>
<organism evidence="5 6">
    <name type="scientific">Mycolicibacterium peregrinum</name>
    <name type="common">Mycobacterium peregrinum</name>
    <dbReference type="NCBI Taxonomy" id="43304"/>
    <lineage>
        <taxon>Bacteria</taxon>
        <taxon>Bacillati</taxon>
        <taxon>Actinomycetota</taxon>
        <taxon>Actinomycetes</taxon>
        <taxon>Mycobacteriales</taxon>
        <taxon>Mycobacteriaceae</taxon>
        <taxon>Mycolicibacterium</taxon>
    </lineage>
</organism>
<name>A0A1A0QW12_MYCPR</name>
<dbReference type="PANTHER" id="PTHR37042">
    <property type="entry name" value="OUTER MEMBRANE PROTEIN RV1973"/>
    <property type="match status" value="1"/>
</dbReference>
<comment type="caution">
    <text evidence="5">The sequence shown here is derived from an EMBL/GenBank/DDBJ whole genome shotgun (WGS) entry which is preliminary data.</text>
</comment>
<reference evidence="6" key="1">
    <citation type="submission" date="2016-06" db="EMBL/GenBank/DDBJ databases">
        <authorList>
            <person name="Sutton G."/>
            <person name="Brinkac L."/>
            <person name="Sanka R."/>
            <person name="Adams M."/>
            <person name="Lau E."/>
            <person name="Mehaffy C."/>
            <person name="Tameris M."/>
            <person name="Hatherill M."/>
            <person name="Hanekom W."/>
            <person name="Mahomed H."/>
            <person name="Mcshane H."/>
        </authorList>
    </citation>
    <scope>NUCLEOTIDE SEQUENCE [LARGE SCALE GENOMIC DNA]</scope>
    <source>
        <strain evidence="6">852002-51209_SCH5440388</strain>
    </source>
</reference>